<organism evidence="2 3">
    <name type="scientific">Bacillus clarus</name>
    <dbReference type="NCBI Taxonomy" id="2338372"/>
    <lineage>
        <taxon>Bacteria</taxon>
        <taxon>Bacillati</taxon>
        <taxon>Bacillota</taxon>
        <taxon>Bacilli</taxon>
        <taxon>Bacillales</taxon>
        <taxon>Bacillaceae</taxon>
        <taxon>Bacillus</taxon>
        <taxon>Bacillus cereus group</taxon>
    </lineage>
</organism>
<gene>
    <name evidence="2" type="ORF">DJ93_5751</name>
</gene>
<keyword evidence="1" id="KW-0812">Transmembrane</keyword>
<reference evidence="2 3" key="1">
    <citation type="submission" date="2014-04" db="EMBL/GenBank/DDBJ databases">
        <authorList>
            <person name="Bishop-Lilly K.A."/>
            <person name="Broomall S.M."/>
            <person name="Chain P.S."/>
            <person name="Chertkov O."/>
            <person name="Coyne S.R."/>
            <person name="Daligault H.E."/>
            <person name="Davenport K.W."/>
            <person name="Erkkila T."/>
            <person name="Frey K.G."/>
            <person name="Gibbons H.S."/>
            <person name="Gu W."/>
            <person name="Jaissle J."/>
            <person name="Johnson S.L."/>
            <person name="Koroleva G.I."/>
            <person name="Ladner J.T."/>
            <person name="Lo C.-C."/>
            <person name="Minogue T.D."/>
            <person name="Munk C."/>
            <person name="Palacios G.F."/>
            <person name="Redden C.L."/>
            <person name="Rosenzweig C.N."/>
            <person name="Scholz M.B."/>
            <person name="Teshima H."/>
            <person name="Xu Y."/>
        </authorList>
    </citation>
    <scope>NUCLEOTIDE SEQUENCE [LARGE SCALE GENOMIC DNA]</scope>
    <source>
        <strain evidence="2 3">BHP</strain>
    </source>
</reference>
<evidence type="ECO:0000256" key="1">
    <source>
        <dbReference type="SAM" id="Phobius"/>
    </source>
</evidence>
<evidence type="ECO:0000313" key="2">
    <source>
        <dbReference type="EMBL" id="KFM95035.1"/>
    </source>
</evidence>
<dbReference type="Proteomes" id="UP000029389">
    <property type="component" value="Unassembled WGS sequence"/>
</dbReference>
<proteinExistence type="predicted"/>
<keyword evidence="1" id="KW-0472">Membrane</keyword>
<dbReference type="AlphaFoldDB" id="A0A090YSG2"/>
<comment type="caution">
    <text evidence="2">The sequence shown here is derived from an EMBL/GenBank/DDBJ whole genome shotgun (WGS) entry which is preliminary data.</text>
</comment>
<dbReference type="PATRIC" id="fig|1405.8.peg.5941"/>
<name>A0A090YSG2_9BACI</name>
<evidence type="ECO:0008006" key="4">
    <source>
        <dbReference type="Google" id="ProtNLM"/>
    </source>
</evidence>
<sequence>MEKNQDLLFNQIVVMSCLGGFVLLSSVAAIIEVAQRIFM</sequence>
<dbReference type="PROSITE" id="PS51257">
    <property type="entry name" value="PROKAR_LIPOPROTEIN"/>
    <property type="match status" value="1"/>
</dbReference>
<accession>A0A090YSG2</accession>
<feature type="transmembrane region" description="Helical" evidence="1">
    <location>
        <begin position="12"/>
        <end position="34"/>
    </location>
</feature>
<evidence type="ECO:0000313" key="3">
    <source>
        <dbReference type="Proteomes" id="UP000029389"/>
    </source>
</evidence>
<dbReference type="EMBL" id="JMQC01000011">
    <property type="protein sequence ID" value="KFM95035.1"/>
    <property type="molecule type" value="Genomic_DNA"/>
</dbReference>
<protein>
    <recommendedName>
        <fullName evidence="4">DUF4027 domain-containing protein</fullName>
    </recommendedName>
</protein>
<keyword evidence="1" id="KW-1133">Transmembrane helix</keyword>